<dbReference type="AlphaFoldDB" id="A0A1W1Z527"/>
<gene>
    <name evidence="1" type="ORF">SAMN06296427_102207</name>
</gene>
<reference evidence="1 2" key="1">
    <citation type="submission" date="2017-04" db="EMBL/GenBank/DDBJ databases">
        <authorList>
            <person name="Afonso C.L."/>
            <person name="Miller P.J."/>
            <person name="Scott M.A."/>
            <person name="Spackman E."/>
            <person name="Goraichik I."/>
            <person name="Dimitrov K.M."/>
            <person name="Suarez D.L."/>
            <person name="Swayne D.E."/>
        </authorList>
    </citation>
    <scope>NUCLEOTIDE SEQUENCE [LARGE SCALE GENOMIC DNA]</scope>
    <source>
        <strain evidence="1 2">CGMCC 1.12708</strain>
    </source>
</reference>
<name>A0A1W1Z527_9FLAO</name>
<proteinExistence type="predicted"/>
<evidence type="ECO:0000313" key="1">
    <source>
        <dbReference type="EMBL" id="SMC43422.1"/>
    </source>
</evidence>
<dbReference type="EMBL" id="FWXS01000002">
    <property type="protein sequence ID" value="SMC43422.1"/>
    <property type="molecule type" value="Genomic_DNA"/>
</dbReference>
<evidence type="ECO:0000313" key="2">
    <source>
        <dbReference type="Proteomes" id="UP000192393"/>
    </source>
</evidence>
<dbReference type="Proteomes" id="UP000192393">
    <property type="component" value="Unassembled WGS sequence"/>
</dbReference>
<sequence length="145" mass="17576">MMKVQTWFDEVLVNPMLNEEQQEEKIIQLTDLLRFIESYKPSMEILDYSKSINIVMDDYVRKGIMFYDYKLLQDPLFFSSFFSQSYLEILKIQNNVNELWFVFVDDNLNSDNQKIVEFVKENDVKDLYDEVFLFDFFESQTQNFS</sequence>
<dbReference type="RefSeq" id="WP_143736314.1">
    <property type="nucleotide sequence ID" value="NZ_FWXS01000002.1"/>
</dbReference>
<organism evidence="1 2">
    <name type="scientific">Moheibacter sediminis</name>
    <dbReference type="NCBI Taxonomy" id="1434700"/>
    <lineage>
        <taxon>Bacteria</taxon>
        <taxon>Pseudomonadati</taxon>
        <taxon>Bacteroidota</taxon>
        <taxon>Flavobacteriia</taxon>
        <taxon>Flavobacteriales</taxon>
        <taxon>Weeksellaceae</taxon>
        <taxon>Moheibacter</taxon>
    </lineage>
</organism>
<dbReference type="STRING" id="1434700.SAMN06296427_102207"/>
<dbReference type="OrthoDB" id="1451807at2"/>
<protein>
    <submittedName>
        <fullName evidence="1">Uncharacterized protein</fullName>
    </submittedName>
</protein>
<accession>A0A1W1Z527</accession>
<keyword evidence="2" id="KW-1185">Reference proteome</keyword>